<keyword evidence="1" id="KW-0732">Signal</keyword>
<dbReference type="OrthoDB" id="1376707at2"/>
<dbReference type="Gene3D" id="2.60.120.380">
    <property type="match status" value="1"/>
</dbReference>
<feature type="non-terminal residue" evidence="3">
    <location>
        <position position="661"/>
    </location>
</feature>
<feature type="chain" id="PRO_5011434750" description="PKD-like domain-containing protein" evidence="1">
    <location>
        <begin position="26"/>
        <end position="661"/>
    </location>
</feature>
<evidence type="ECO:0000313" key="3">
    <source>
        <dbReference type="EMBL" id="SEQ22886.1"/>
    </source>
</evidence>
<sequence length="661" mass="67384">MIKKITYFKTLVGVLLLFFTTLTFAQETCGTATVVTDLTGAVCATSTVGTVDNIGSGGCEEGVLDTWFTFTAQGGSATITVTGTTGGFRPEFFVASSSTGTCGGLFTIEGCFDGSGNYTSLNGTINGLTTGTQYWIIVSSNGDVTTGNLSVCVNNPAVVASCVDNQNCSAPATLALNAPGGGAACVADCNNGANVGPNFTGSVCADMPNPTVWYSITTGATTASLDISVTSSTMGTPEFVLFSTNCSTFTTVSCVEGTGTTASGTNIAVSANTTYIIAVSNFSGSQGNFNLCVTQNTDNSACNTTSALTVTSTSMGSPLAGPYLPGEQVTFQYTLTNFQQFNCNYIGAFVPEFGNCWDPASFNAQGMPVNIGTPLNVNGVIQPCPPGPPCAWSACVGTPAGSWNWFPAGAATYNVAGYYPAGTAMPAGWYFLSSYNPATGACTGDPTDPDNTYGDGNFPACGTNTFDYTLRFTLTAGPAANCISGNTNCQVSIKTFADGEFGVWNNLGCTVDLPDIRPASLLCCTQPVMTSLGSGTICSNTSANFALTASIPSTFTWIATANANVTGESTTLQSGATITDVLVNTTLVPQIVTYTVTPTSIADGCIGVPQTVSITVNPQPNAGTDGNTTVCDNSVAVINLFSLITGEQAGGTWTQTSGSGG</sequence>
<evidence type="ECO:0000259" key="2">
    <source>
        <dbReference type="Pfam" id="PF19406"/>
    </source>
</evidence>
<organism evidence="3 4">
    <name type="scientific">Flavobacterium urocaniciphilum</name>
    <dbReference type="NCBI Taxonomy" id="1299341"/>
    <lineage>
        <taxon>Bacteria</taxon>
        <taxon>Pseudomonadati</taxon>
        <taxon>Bacteroidota</taxon>
        <taxon>Flavobacteriia</taxon>
        <taxon>Flavobacteriales</taxon>
        <taxon>Flavobacteriaceae</taxon>
        <taxon>Flavobacterium</taxon>
    </lineage>
</organism>
<evidence type="ECO:0000256" key="1">
    <source>
        <dbReference type="SAM" id="SignalP"/>
    </source>
</evidence>
<keyword evidence="4" id="KW-1185">Reference proteome</keyword>
<protein>
    <recommendedName>
        <fullName evidence="2">PKD-like domain-containing protein</fullName>
    </recommendedName>
</protein>
<dbReference type="STRING" id="1299341.SAMN05444005_1161"/>
<reference evidence="3 4" key="1">
    <citation type="submission" date="2016-10" db="EMBL/GenBank/DDBJ databases">
        <authorList>
            <person name="de Groot N.N."/>
        </authorList>
    </citation>
    <scope>NUCLEOTIDE SEQUENCE [LARGE SCALE GENOMIC DNA]</scope>
    <source>
        <strain evidence="3 4">DSM 27078</strain>
    </source>
</reference>
<dbReference type="InterPro" id="IPR045828">
    <property type="entry name" value="PKD_Bacteroidetes"/>
</dbReference>
<proteinExistence type="predicted"/>
<dbReference type="Pfam" id="PF19406">
    <property type="entry name" value="PKD_5"/>
    <property type="match status" value="1"/>
</dbReference>
<dbReference type="EMBL" id="FOEI01000016">
    <property type="protein sequence ID" value="SEQ22886.1"/>
    <property type="molecule type" value="Genomic_DNA"/>
</dbReference>
<dbReference type="AlphaFoldDB" id="A0A1H9EAX8"/>
<name>A0A1H9EAX8_9FLAO</name>
<feature type="signal peptide" evidence="1">
    <location>
        <begin position="1"/>
        <end position="25"/>
    </location>
</feature>
<dbReference type="Proteomes" id="UP000198648">
    <property type="component" value="Unassembled WGS sequence"/>
</dbReference>
<dbReference type="RefSeq" id="WP_143065675.1">
    <property type="nucleotide sequence ID" value="NZ_FOEI01000016.1"/>
</dbReference>
<evidence type="ECO:0000313" key="4">
    <source>
        <dbReference type="Proteomes" id="UP000198648"/>
    </source>
</evidence>
<gene>
    <name evidence="3" type="ORF">SAMN05444005_1161</name>
</gene>
<accession>A0A1H9EAX8</accession>
<feature type="domain" description="PKD-like" evidence="2">
    <location>
        <begin position="536"/>
        <end position="620"/>
    </location>
</feature>